<keyword evidence="4" id="KW-1185">Reference proteome</keyword>
<reference evidence="3" key="1">
    <citation type="submission" date="2020-09" db="EMBL/GenBank/DDBJ databases">
        <title>Novel species of Mucilaginibacter isolated from a glacier on the Tibetan Plateau.</title>
        <authorList>
            <person name="Liu Q."/>
            <person name="Xin Y.-H."/>
        </authorList>
    </citation>
    <scope>NUCLEOTIDE SEQUENCE</scope>
    <source>
        <strain evidence="3">ZB1P21</strain>
    </source>
</reference>
<dbReference type="Gene3D" id="3.40.50.2000">
    <property type="entry name" value="Glycogen Phosphorylase B"/>
    <property type="match status" value="1"/>
</dbReference>
<feature type="domain" description="Glycosyl transferase family 1" evidence="2">
    <location>
        <begin position="190"/>
        <end position="351"/>
    </location>
</feature>
<dbReference type="GO" id="GO:0016757">
    <property type="term" value="F:glycosyltransferase activity"/>
    <property type="evidence" value="ECO:0007669"/>
    <property type="project" value="InterPro"/>
</dbReference>
<organism evidence="3 4">
    <name type="scientific">Mucilaginibacter glaciei</name>
    <dbReference type="NCBI Taxonomy" id="2772109"/>
    <lineage>
        <taxon>Bacteria</taxon>
        <taxon>Pseudomonadati</taxon>
        <taxon>Bacteroidota</taxon>
        <taxon>Sphingobacteriia</taxon>
        <taxon>Sphingobacteriales</taxon>
        <taxon>Sphingobacteriaceae</taxon>
        <taxon>Mucilaginibacter</taxon>
    </lineage>
</organism>
<gene>
    <name evidence="3" type="ORF">IDJ76_04270</name>
</gene>
<dbReference type="Pfam" id="PF00534">
    <property type="entry name" value="Glycos_transf_1"/>
    <property type="match status" value="1"/>
</dbReference>
<proteinExistence type="predicted"/>
<dbReference type="AlphaFoldDB" id="A0A926S518"/>
<evidence type="ECO:0000256" key="1">
    <source>
        <dbReference type="ARBA" id="ARBA00022679"/>
    </source>
</evidence>
<comment type="caution">
    <text evidence="3">The sequence shown here is derived from an EMBL/GenBank/DDBJ whole genome shotgun (WGS) entry which is preliminary data.</text>
</comment>
<dbReference type="PANTHER" id="PTHR46401:SF2">
    <property type="entry name" value="GLYCOSYLTRANSFERASE WBBK-RELATED"/>
    <property type="match status" value="1"/>
</dbReference>
<dbReference type="SUPFAM" id="SSF53756">
    <property type="entry name" value="UDP-Glycosyltransferase/glycogen phosphorylase"/>
    <property type="match status" value="1"/>
</dbReference>
<dbReference type="RefSeq" id="WP_191161041.1">
    <property type="nucleotide sequence ID" value="NZ_JACWMX010000001.1"/>
</dbReference>
<accession>A0A926S518</accession>
<name>A0A926S518_9SPHI</name>
<dbReference type="PANTHER" id="PTHR46401">
    <property type="entry name" value="GLYCOSYLTRANSFERASE WBBK-RELATED"/>
    <property type="match status" value="1"/>
</dbReference>
<dbReference type="EMBL" id="JACWMX010000001">
    <property type="protein sequence ID" value="MBD1392306.1"/>
    <property type="molecule type" value="Genomic_DNA"/>
</dbReference>
<evidence type="ECO:0000313" key="4">
    <source>
        <dbReference type="Proteomes" id="UP000619078"/>
    </source>
</evidence>
<protein>
    <submittedName>
        <fullName evidence="3">Glycosyltransferase family 4 protein</fullName>
    </submittedName>
</protein>
<dbReference type="CDD" id="cd03809">
    <property type="entry name" value="GT4_MtfB-like"/>
    <property type="match status" value="1"/>
</dbReference>
<dbReference type="InterPro" id="IPR001296">
    <property type="entry name" value="Glyco_trans_1"/>
</dbReference>
<sequence>MPKTLTIGVDIRDLQTAQTGTKTYLEEICKAFKKMDLPDVRFYFIDTCIPVYTGKNRLLSLAEHLRFQLWKQLILPLKASLKGCDIVFCTDTVVPFVHFGYKTIPVFHDAFFFENPQHYGKMWLWLYLKTAMPAARRSPFIVTPSLYARQQINQYTHIPLNKLVVVAEGPKEKKPNENSLKLLTQFGLFKSNYILHVGSMFKRKNIPALINAFGKLKQDGYPNLKLVLAGSSSPSGTESDHLPILNAIKENKLDRDVILTGYITDEQVGTLYSNASIYVFPSLNEGFGIPVLEAFQYNLPVLVSDNTSLPEVGGDAVLLFDPKNLDDIYDKMRKVLDNPILRQNMIDKGRARLAQFSWQKAAVELVKLFKNAV</sequence>
<evidence type="ECO:0000313" key="3">
    <source>
        <dbReference type="EMBL" id="MBD1392306.1"/>
    </source>
</evidence>
<dbReference type="Proteomes" id="UP000619078">
    <property type="component" value="Unassembled WGS sequence"/>
</dbReference>
<keyword evidence="1" id="KW-0808">Transferase</keyword>
<evidence type="ECO:0000259" key="2">
    <source>
        <dbReference type="Pfam" id="PF00534"/>
    </source>
</evidence>